<dbReference type="InterPro" id="IPR046373">
    <property type="entry name" value="Acyl-CoA_Oxase/DH_mid-dom_sf"/>
</dbReference>
<evidence type="ECO:0000256" key="5">
    <source>
        <dbReference type="ARBA" id="ARBA00022827"/>
    </source>
</evidence>
<evidence type="ECO:0000256" key="3">
    <source>
        <dbReference type="ARBA" id="ARBA00011738"/>
    </source>
</evidence>
<proteinExistence type="inferred from homology"/>
<dbReference type="InterPro" id="IPR009100">
    <property type="entry name" value="AcylCoA_DH/oxidase_NM_dom_sf"/>
</dbReference>
<reference evidence="11" key="1">
    <citation type="journal article" date="2020" name="Fungal Divers.">
        <title>Resolving the Mortierellaceae phylogeny through synthesis of multi-gene phylogenetics and phylogenomics.</title>
        <authorList>
            <person name="Vandepol N."/>
            <person name="Liber J."/>
            <person name="Desiro A."/>
            <person name="Na H."/>
            <person name="Kennedy M."/>
            <person name="Barry K."/>
            <person name="Grigoriev I.V."/>
            <person name="Miller A.N."/>
            <person name="O'Donnell K."/>
            <person name="Stajich J.E."/>
            <person name="Bonito G."/>
        </authorList>
    </citation>
    <scope>NUCLEOTIDE SEQUENCE</scope>
    <source>
        <strain evidence="11">REB-010B</strain>
    </source>
</reference>
<evidence type="ECO:0000256" key="7">
    <source>
        <dbReference type="RuleBase" id="RU362125"/>
    </source>
</evidence>
<evidence type="ECO:0000259" key="8">
    <source>
        <dbReference type="Pfam" id="PF00441"/>
    </source>
</evidence>
<evidence type="ECO:0000259" key="10">
    <source>
        <dbReference type="Pfam" id="PF02771"/>
    </source>
</evidence>
<dbReference type="SUPFAM" id="SSF56645">
    <property type="entry name" value="Acyl-CoA dehydrogenase NM domain-like"/>
    <property type="match status" value="1"/>
</dbReference>
<feature type="domain" description="Acyl-CoA dehydrogenase/oxidase N-terminal" evidence="10">
    <location>
        <begin position="12"/>
        <end position="134"/>
    </location>
</feature>
<dbReference type="Gene3D" id="1.20.140.10">
    <property type="entry name" value="Butyryl-CoA Dehydrogenase, subunit A, domain 3"/>
    <property type="match status" value="1"/>
</dbReference>
<evidence type="ECO:0000256" key="1">
    <source>
        <dbReference type="ARBA" id="ARBA00001974"/>
    </source>
</evidence>
<keyword evidence="6 7" id="KW-0560">Oxidoreductase</keyword>
<sequence length="432" mass="47458">MTSIFEVSPRCRELQKKLIDFVENDCLPAEEIYESQVGTGANRWTSVPPIMEDLKAKAKSLGLWNLFLPKSYPEGPGLTNLEYATLCEITGRCPRVAPEALNCSAPDTGNMEVFAKYGTPEQKQKYLVPLMNGEIRSAFAMTEIAVSSSDATNIETRIERVGDNYIINGHKWWISGAGDPRCKVYLVMGKSDPGNKSKYRQQSIVIVPADTPGIEVVRPMMVFGYDDAPEGHCEVKFTNVKVPVSNIVLGEGRGFEVIQGRLGPGRIHHCMRAIGMAERALDTMIARVTDPSRRTFGKVLASHGTVAADVGKMRIEINAGRLMVLAAADKIDKLDAKGALRDIAMAKVMVPQMLQRVIDLAIQAHGAAGLSQDFPLARFAAGARVLRIADGPDEVHVQQLAKFELLRGDEIRAKDKAIKDRRTQIRDNGSKL</sequence>
<evidence type="ECO:0008006" key="13">
    <source>
        <dbReference type="Google" id="ProtNLM"/>
    </source>
</evidence>
<comment type="subunit">
    <text evidence="3">Homodimer.</text>
</comment>
<comment type="caution">
    <text evidence="11">The sequence shown here is derived from an EMBL/GenBank/DDBJ whole genome shotgun (WGS) entry which is preliminary data.</text>
</comment>
<keyword evidence="12" id="KW-1185">Reference proteome</keyword>
<dbReference type="GO" id="GO:0033539">
    <property type="term" value="P:fatty acid beta-oxidation using acyl-CoA dehydrogenase"/>
    <property type="evidence" value="ECO:0007669"/>
    <property type="project" value="TreeGrafter"/>
</dbReference>
<dbReference type="OrthoDB" id="434771at2759"/>
<dbReference type="InterPro" id="IPR009075">
    <property type="entry name" value="AcylCo_DH/oxidase_C"/>
</dbReference>
<dbReference type="Gene3D" id="1.10.540.10">
    <property type="entry name" value="Acyl-CoA dehydrogenase/oxidase, N-terminal domain"/>
    <property type="match status" value="1"/>
</dbReference>
<name>A0A9P6RAS2_9FUNG</name>
<evidence type="ECO:0000313" key="11">
    <source>
        <dbReference type="EMBL" id="KAG0316149.1"/>
    </source>
</evidence>
<keyword evidence="4 7" id="KW-0285">Flavoprotein</keyword>
<dbReference type="PANTHER" id="PTHR48083:SF13">
    <property type="entry name" value="ACYL-COA DEHYDROGENASE FAMILY MEMBER 11"/>
    <property type="match status" value="1"/>
</dbReference>
<evidence type="ECO:0000259" key="9">
    <source>
        <dbReference type="Pfam" id="PF02770"/>
    </source>
</evidence>
<accession>A0A9P6RAS2</accession>
<dbReference type="Proteomes" id="UP000738325">
    <property type="component" value="Unassembled WGS sequence"/>
</dbReference>
<dbReference type="Pfam" id="PF00441">
    <property type="entry name" value="Acyl-CoA_dh_1"/>
    <property type="match status" value="1"/>
</dbReference>
<evidence type="ECO:0000256" key="2">
    <source>
        <dbReference type="ARBA" id="ARBA00009347"/>
    </source>
</evidence>
<dbReference type="InterPro" id="IPR013786">
    <property type="entry name" value="AcylCoA_DH/ox_N"/>
</dbReference>
<dbReference type="GO" id="GO:0003995">
    <property type="term" value="F:acyl-CoA dehydrogenase activity"/>
    <property type="evidence" value="ECO:0007669"/>
    <property type="project" value="TreeGrafter"/>
</dbReference>
<dbReference type="InterPro" id="IPR006091">
    <property type="entry name" value="Acyl-CoA_Oxase/DH_mid-dom"/>
</dbReference>
<evidence type="ECO:0000256" key="6">
    <source>
        <dbReference type="ARBA" id="ARBA00023002"/>
    </source>
</evidence>
<gene>
    <name evidence="11" type="ORF">BGZ99_007024</name>
</gene>
<comment type="cofactor">
    <cofactor evidence="1 7">
        <name>FAD</name>
        <dbReference type="ChEBI" id="CHEBI:57692"/>
    </cofactor>
</comment>
<dbReference type="EMBL" id="JAAAIP010000494">
    <property type="protein sequence ID" value="KAG0316149.1"/>
    <property type="molecule type" value="Genomic_DNA"/>
</dbReference>
<dbReference type="AlphaFoldDB" id="A0A9P6RAS2"/>
<protein>
    <recommendedName>
        <fullName evidence="13">Acyl-CoA dehydrogenase</fullName>
    </recommendedName>
</protein>
<dbReference type="InterPro" id="IPR050741">
    <property type="entry name" value="Acyl-CoA_dehydrogenase"/>
</dbReference>
<dbReference type="PANTHER" id="PTHR48083">
    <property type="entry name" value="MEDIUM-CHAIN SPECIFIC ACYL-COA DEHYDROGENASE, MITOCHONDRIAL-RELATED"/>
    <property type="match status" value="1"/>
</dbReference>
<comment type="similarity">
    <text evidence="2 7">Belongs to the acyl-CoA dehydrogenase family.</text>
</comment>
<feature type="domain" description="Acyl-CoA dehydrogenase/oxidase C-terminal" evidence="8">
    <location>
        <begin position="252"/>
        <end position="402"/>
    </location>
</feature>
<keyword evidence="5 7" id="KW-0274">FAD</keyword>
<dbReference type="InterPro" id="IPR037069">
    <property type="entry name" value="AcylCoA_DH/ox_N_sf"/>
</dbReference>
<dbReference type="Pfam" id="PF02770">
    <property type="entry name" value="Acyl-CoA_dh_M"/>
    <property type="match status" value="1"/>
</dbReference>
<dbReference type="Gene3D" id="2.40.110.10">
    <property type="entry name" value="Butyryl-CoA Dehydrogenase, subunit A, domain 2"/>
    <property type="match status" value="1"/>
</dbReference>
<dbReference type="SUPFAM" id="SSF47203">
    <property type="entry name" value="Acyl-CoA dehydrogenase C-terminal domain-like"/>
    <property type="match status" value="1"/>
</dbReference>
<dbReference type="FunFam" id="2.40.110.10:FF:000002">
    <property type="entry name" value="Acyl-CoA dehydrogenase fadE12"/>
    <property type="match status" value="1"/>
</dbReference>
<dbReference type="InterPro" id="IPR036250">
    <property type="entry name" value="AcylCo_DH-like_C"/>
</dbReference>
<evidence type="ECO:0000256" key="4">
    <source>
        <dbReference type="ARBA" id="ARBA00022630"/>
    </source>
</evidence>
<dbReference type="GO" id="GO:0050660">
    <property type="term" value="F:flavin adenine dinucleotide binding"/>
    <property type="evidence" value="ECO:0007669"/>
    <property type="project" value="InterPro"/>
</dbReference>
<dbReference type="Pfam" id="PF02771">
    <property type="entry name" value="Acyl-CoA_dh_N"/>
    <property type="match status" value="1"/>
</dbReference>
<feature type="domain" description="Acyl-CoA oxidase/dehydrogenase middle" evidence="9">
    <location>
        <begin position="138"/>
        <end position="240"/>
    </location>
</feature>
<evidence type="ECO:0000313" key="12">
    <source>
        <dbReference type="Proteomes" id="UP000738325"/>
    </source>
</evidence>
<dbReference type="GO" id="GO:0005737">
    <property type="term" value="C:cytoplasm"/>
    <property type="evidence" value="ECO:0007669"/>
    <property type="project" value="TreeGrafter"/>
</dbReference>
<organism evidence="11 12">
    <name type="scientific">Dissophora globulifera</name>
    <dbReference type="NCBI Taxonomy" id="979702"/>
    <lineage>
        <taxon>Eukaryota</taxon>
        <taxon>Fungi</taxon>
        <taxon>Fungi incertae sedis</taxon>
        <taxon>Mucoromycota</taxon>
        <taxon>Mortierellomycotina</taxon>
        <taxon>Mortierellomycetes</taxon>
        <taxon>Mortierellales</taxon>
        <taxon>Mortierellaceae</taxon>
        <taxon>Dissophora</taxon>
    </lineage>
</organism>